<evidence type="ECO:0000256" key="1">
    <source>
        <dbReference type="SAM" id="Coils"/>
    </source>
</evidence>
<dbReference type="Pfam" id="PF00990">
    <property type="entry name" value="GGDEF"/>
    <property type="match status" value="1"/>
</dbReference>
<feature type="domain" description="PAS" evidence="2">
    <location>
        <begin position="118"/>
        <end position="154"/>
    </location>
</feature>
<dbReference type="PANTHER" id="PTHR44757">
    <property type="entry name" value="DIGUANYLATE CYCLASE DGCP"/>
    <property type="match status" value="1"/>
</dbReference>
<feature type="domain" description="EAL" evidence="4">
    <location>
        <begin position="404"/>
        <end position="610"/>
    </location>
</feature>
<reference evidence="7" key="1">
    <citation type="submission" date="2016-10" db="EMBL/GenBank/DDBJ databases">
        <authorList>
            <person name="Varghese N."/>
            <person name="Submissions S."/>
        </authorList>
    </citation>
    <scope>NUCLEOTIDE SEQUENCE [LARGE SCALE GENOMIC DNA]</scope>
    <source>
        <strain evidence="7">DSM 44796</strain>
    </source>
</reference>
<accession>A0A1G9EEX3</accession>
<dbReference type="Pfam" id="PF00563">
    <property type="entry name" value="EAL"/>
    <property type="match status" value="1"/>
</dbReference>
<feature type="domain" description="PAC" evidence="3">
    <location>
        <begin position="186"/>
        <end position="238"/>
    </location>
</feature>
<feature type="coiled-coil region" evidence="1">
    <location>
        <begin position="94"/>
        <end position="121"/>
    </location>
</feature>
<dbReference type="InterPro" id="IPR035965">
    <property type="entry name" value="PAS-like_dom_sf"/>
</dbReference>
<dbReference type="InterPro" id="IPR001610">
    <property type="entry name" value="PAC"/>
</dbReference>
<evidence type="ECO:0000259" key="3">
    <source>
        <dbReference type="PROSITE" id="PS50113"/>
    </source>
</evidence>
<dbReference type="Gene3D" id="3.30.450.20">
    <property type="entry name" value="PAS domain"/>
    <property type="match status" value="1"/>
</dbReference>
<dbReference type="Pfam" id="PF13188">
    <property type="entry name" value="PAS_8"/>
    <property type="match status" value="1"/>
</dbReference>
<dbReference type="SMART" id="SM00267">
    <property type="entry name" value="GGDEF"/>
    <property type="match status" value="1"/>
</dbReference>
<dbReference type="PROSITE" id="PS50112">
    <property type="entry name" value="PAS"/>
    <property type="match status" value="1"/>
</dbReference>
<dbReference type="Gene3D" id="3.30.70.270">
    <property type="match status" value="1"/>
</dbReference>
<protein>
    <submittedName>
        <fullName evidence="6">PAS domain S-box-containing protein/diguanylate cyclase (GGDEF) domain-containing protein</fullName>
    </submittedName>
</protein>
<dbReference type="NCBIfam" id="TIGR00254">
    <property type="entry name" value="GGDEF"/>
    <property type="match status" value="1"/>
</dbReference>
<dbReference type="InterPro" id="IPR000014">
    <property type="entry name" value="PAS"/>
</dbReference>
<dbReference type="Proteomes" id="UP000199682">
    <property type="component" value="Unassembled WGS sequence"/>
</dbReference>
<gene>
    <name evidence="6" type="ORF">SAMN04488074_10725</name>
</gene>
<dbReference type="InterPro" id="IPR000160">
    <property type="entry name" value="GGDEF_dom"/>
</dbReference>
<dbReference type="InterPro" id="IPR029787">
    <property type="entry name" value="Nucleotide_cyclase"/>
</dbReference>
<dbReference type="SUPFAM" id="SSF141868">
    <property type="entry name" value="EAL domain-like"/>
    <property type="match status" value="1"/>
</dbReference>
<dbReference type="SUPFAM" id="SSF55785">
    <property type="entry name" value="PYP-like sensor domain (PAS domain)"/>
    <property type="match status" value="1"/>
</dbReference>
<dbReference type="InterPro" id="IPR000700">
    <property type="entry name" value="PAS-assoc_C"/>
</dbReference>
<evidence type="ECO:0000259" key="5">
    <source>
        <dbReference type="PROSITE" id="PS50887"/>
    </source>
</evidence>
<proteinExistence type="predicted"/>
<organism evidence="6 7">
    <name type="scientific">Lentzea albidocapillata subsp. violacea</name>
    <dbReference type="NCBI Taxonomy" id="128104"/>
    <lineage>
        <taxon>Bacteria</taxon>
        <taxon>Bacillati</taxon>
        <taxon>Actinomycetota</taxon>
        <taxon>Actinomycetes</taxon>
        <taxon>Pseudonocardiales</taxon>
        <taxon>Pseudonocardiaceae</taxon>
        <taxon>Lentzea</taxon>
    </lineage>
</organism>
<dbReference type="SMART" id="SM00086">
    <property type="entry name" value="PAC"/>
    <property type="match status" value="1"/>
</dbReference>
<name>A0A1G9EEX3_9PSEU</name>
<evidence type="ECO:0000259" key="4">
    <source>
        <dbReference type="PROSITE" id="PS50883"/>
    </source>
</evidence>
<dbReference type="NCBIfam" id="TIGR00229">
    <property type="entry name" value="sensory_box"/>
    <property type="match status" value="1"/>
</dbReference>
<dbReference type="AlphaFoldDB" id="A0A1G9EEX3"/>
<evidence type="ECO:0000259" key="2">
    <source>
        <dbReference type="PROSITE" id="PS50112"/>
    </source>
</evidence>
<dbReference type="CDD" id="cd01949">
    <property type="entry name" value="GGDEF"/>
    <property type="match status" value="1"/>
</dbReference>
<dbReference type="EMBL" id="FNET01000007">
    <property type="protein sequence ID" value="SDK74666.1"/>
    <property type="molecule type" value="Genomic_DNA"/>
</dbReference>
<dbReference type="InterPro" id="IPR043128">
    <property type="entry name" value="Rev_trsase/Diguanyl_cyclase"/>
</dbReference>
<dbReference type="PANTHER" id="PTHR44757:SF2">
    <property type="entry name" value="BIOFILM ARCHITECTURE MAINTENANCE PROTEIN MBAA"/>
    <property type="match status" value="1"/>
</dbReference>
<dbReference type="CDD" id="cd00130">
    <property type="entry name" value="PAS"/>
    <property type="match status" value="1"/>
</dbReference>
<dbReference type="PROSITE" id="PS50113">
    <property type="entry name" value="PAC"/>
    <property type="match status" value="1"/>
</dbReference>
<dbReference type="RefSeq" id="WP_090006865.1">
    <property type="nucleotide sequence ID" value="NZ_FNET01000007.1"/>
</dbReference>
<keyword evidence="1" id="KW-0175">Coiled coil</keyword>
<evidence type="ECO:0000313" key="6">
    <source>
        <dbReference type="EMBL" id="SDK74666.1"/>
    </source>
</evidence>
<dbReference type="PROSITE" id="PS50887">
    <property type="entry name" value="GGDEF"/>
    <property type="match status" value="1"/>
</dbReference>
<dbReference type="InterPro" id="IPR001633">
    <property type="entry name" value="EAL_dom"/>
</dbReference>
<feature type="domain" description="GGDEF" evidence="5">
    <location>
        <begin position="266"/>
        <end position="395"/>
    </location>
</feature>
<dbReference type="Gene3D" id="3.20.20.450">
    <property type="entry name" value="EAL domain"/>
    <property type="match status" value="1"/>
</dbReference>
<dbReference type="InterPro" id="IPR035919">
    <property type="entry name" value="EAL_sf"/>
</dbReference>
<sequence>MSASPLAQRWAAVLIESAYSPMSRRKLTQHLDEHAARLRAGQAAVAIGEWLVRRSFTGPDSLRRTLEVLGGEFSPEVLGALAAGYVRATRDQLFAEQEKVKDSLLKAVEDAQRDLHDSEARFAQVFATTAVGIAIFDLQGAVVEANEALAAILGHEEMPKELFAEPDAIALAAACHRLLASSVDTDRREWELARGNGDTVWANVVLSVLRGSDGLPKFHVALIEDVTEQRMLQEWLRHQSLTDLLTGLPNRASFTDKLESATASGEPYTLGYLDVDSLTIVNDGLGYAAGDAVLVEVARRLRVVLPDAVVARVGGDEFVVLIHGSPDVAALAAMIDEELSEPVYLEGAGVAVSTSIGFVHTSGPGVDPTAVLRRAHSTLRRAETGGKRQWGIYDHEADAVDRARFARIAAMPGAFENGEISVEYAPVSWVSGPPAFVEASVRWGATRHDDVVAYADALGLASRLGQLVLRDACSRGEPALIRLSRDQSRHPDLTAHVRSTLRASSFPASSLFLALDVRSMPDGEENLEVLHDMGVHVLLHEFGGGFAGLSTVDRAPVWGVRLARPPSERLARQGLALMVPLLRSAGVHVIGGPGDPDELQALGVDLVVSP</sequence>
<evidence type="ECO:0000313" key="7">
    <source>
        <dbReference type="Proteomes" id="UP000199682"/>
    </source>
</evidence>
<dbReference type="InterPro" id="IPR052155">
    <property type="entry name" value="Biofilm_reg_signaling"/>
</dbReference>
<dbReference type="SUPFAM" id="SSF55073">
    <property type="entry name" value="Nucleotide cyclase"/>
    <property type="match status" value="1"/>
</dbReference>
<dbReference type="PROSITE" id="PS50883">
    <property type="entry name" value="EAL"/>
    <property type="match status" value="1"/>
</dbReference>